<name>A0A2H1L4M8_9MICO</name>
<accession>A0A2H1L4M8</accession>
<evidence type="ECO:0000313" key="1">
    <source>
        <dbReference type="EMBL" id="SMY11857.1"/>
    </source>
</evidence>
<dbReference type="Proteomes" id="UP000234462">
    <property type="component" value="Unassembled WGS sequence"/>
</dbReference>
<dbReference type="OrthoDB" id="4804784at2"/>
<evidence type="ECO:0000313" key="2">
    <source>
        <dbReference type="Proteomes" id="UP000234462"/>
    </source>
</evidence>
<gene>
    <name evidence="1" type="ORF">BJEO58_01448</name>
</gene>
<dbReference type="EMBL" id="FXZM01000006">
    <property type="protein sequence ID" value="SMY11857.1"/>
    <property type="molecule type" value="Genomic_DNA"/>
</dbReference>
<reference evidence="2" key="1">
    <citation type="submission" date="2017-03" db="EMBL/GenBank/DDBJ databases">
        <authorList>
            <person name="Monnet C."/>
        </authorList>
    </citation>
    <scope>NUCLEOTIDE SEQUENCE [LARGE SCALE GENOMIC DNA]</scope>
    <source>
        <strain evidence="2">SJ5-8</strain>
    </source>
</reference>
<dbReference type="AlphaFoldDB" id="A0A2H1L4M8"/>
<dbReference type="RefSeq" id="WP_101588825.1">
    <property type="nucleotide sequence ID" value="NZ_FXZM01000006.1"/>
</dbReference>
<organism evidence="1 2">
    <name type="scientific">Brevibacterium jeotgali</name>
    <dbReference type="NCBI Taxonomy" id="1262550"/>
    <lineage>
        <taxon>Bacteria</taxon>
        <taxon>Bacillati</taxon>
        <taxon>Actinomycetota</taxon>
        <taxon>Actinomycetes</taxon>
        <taxon>Micrococcales</taxon>
        <taxon>Brevibacteriaceae</taxon>
        <taxon>Brevibacterium</taxon>
    </lineage>
</organism>
<protein>
    <submittedName>
        <fullName evidence="1">Uncharacterized protein</fullName>
    </submittedName>
</protein>
<keyword evidence="2" id="KW-1185">Reference proteome</keyword>
<proteinExistence type="predicted"/>
<sequence>MLTGVLTVTGAVLALHNFARGRAVCPRGERLPLEQLDGAGVIQTIGRGWLAPDLQSLWNEPREG</sequence>